<feature type="transmembrane region" description="Helical" evidence="1">
    <location>
        <begin position="12"/>
        <end position="32"/>
    </location>
</feature>
<sequence>SWSSVRLAKRIVIIAIISCFICPYTQVFYCYTIAQGTLCTLENQTCKLLNDIILLICNSGFPPILMILISILTIRNVQYLNHTVDGSHRRRRR</sequence>
<feature type="non-terminal residue" evidence="2">
    <location>
        <position position="1"/>
    </location>
</feature>
<evidence type="ECO:0000313" key="2">
    <source>
        <dbReference type="EMBL" id="CAF4334180.1"/>
    </source>
</evidence>
<dbReference type="AlphaFoldDB" id="A0A820JWS2"/>
<feature type="transmembrane region" description="Helical" evidence="1">
    <location>
        <begin position="52"/>
        <end position="74"/>
    </location>
</feature>
<protein>
    <submittedName>
        <fullName evidence="2">Uncharacterized protein</fullName>
    </submittedName>
</protein>
<dbReference type="Proteomes" id="UP000663823">
    <property type="component" value="Unassembled WGS sequence"/>
</dbReference>
<dbReference type="EMBL" id="CAJOAX010057918">
    <property type="protein sequence ID" value="CAF4334180.1"/>
    <property type="molecule type" value="Genomic_DNA"/>
</dbReference>
<gene>
    <name evidence="2" type="ORF">OTI717_LOCUS43056</name>
</gene>
<evidence type="ECO:0000313" key="3">
    <source>
        <dbReference type="Proteomes" id="UP000663823"/>
    </source>
</evidence>
<keyword evidence="1" id="KW-1133">Transmembrane helix</keyword>
<proteinExistence type="predicted"/>
<accession>A0A820JWS2</accession>
<organism evidence="2 3">
    <name type="scientific">Rotaria sordida</name>
    <dbReference type="NCBI Taxonomy" id="392033"/>
    <lineage>
        <taxon>Eukaryota</taxon>
        <taxon>Metazoa</taxon>
        <taxon>Spiralia</taxon>
        <taxon>Gnathifera</taxon>
        <taxon>Rotifera</taxon>
        <taxon>Eurotatoria</taxon>
        <taxon>Bdelloidea</taxon>
        <taxon>Philodinida</taxon>
        <taxon>Philodinidae</taxon>
        <taxon>Rotaria</taxon>
    </lineage>
</organism>
<keyword evidence="1" id="KW-0472">Membrane</keyword>
<comment type="caution">
    <text evidence="2">The sequence shown here is derived from an EMBL/GenBank/DDBJ whole genome shotgun (WGS) entry which is preliminary data.</text>
</comment>
<evidence type="ECO:0000256" key="1">
    <source>
        <dbReference type="SAM" id="Phobius"/>
    </source>
</evidence>
<reference evidence="2" key="1">
    <citation type="submission" date="2021-02" db="EMBL/GenBank/DDBJ databases">
        <authorList>
            <person name="Nowell W R."/>
        </authorList>
    </citation>
    <scope>NUCLEOTIDE SEQUENCE</scope>
</reference>
<name>A0A820JWS2_9BILA</name>
<keyword evidence="1" id="KW-0812">Transmembrane</keyword>